<dbReference type="STRING" id="1336235.GCA_000518785_00490"/>
<dbReference type="InterPro" id="IPR036390">
    <property type="entry name" value="WH_DNA-bd_sf"/>
</dbReference>
<sequence length="87" mass="9504">MLVRHAPEGLNAGEIATALNFRANTLSANLTVLANAGLIAGEREGRHIRYRADLDCMRELMGFLLEDCCGGSPEICRPILDEITCRC</sequence>
<dbReference type="PROSITE" id="PS50987">
    <property type="entry name" value="HTH_ARSR_2"/>
    <property type="match status" value="1"/>
</dbReference>
<evidence type="ECO:0000313" key="3">
    <source>
        <dbReference type="Proteomes" id="UP000254764"/>
    </source>
</evidence>
<keyword evidence="3" id="KW-1185">Reference proteome</keyword>
<feature type="domain" description="HTH arsR-type" evidence="1">
    <location>
        <begin position="1"/>
        <end position="72"/>
    </location>
</feature>
<gene>
    <name evidence="2" type="ORF">RHIZ70_2185</name>
</gene>
<dbReference type="Proteomes" id="UP000254764">
    <property type="component" value="Unassembled WGS sequence"/>
</dbReference>
<dbReference type="Gene3D" id="1.10.10.10">
    <property type="entry name" value="Winged helix-like DNA-binding domain superfamily/Winged helix DNA-binding domain"/>
    <property type="match status" value="1"/>
</dbReference>
<accession>A0A376AFP6</accession>
<dbReference type="SUPFAM" id="SSF46785">
    <property type="entry name" value="Winged helix' DNA-binding domain"/>
    <property type="match status" value="1"/>
</dbReference>
<dbReference type="AlphaFoldDB" id="A0A376AFP6"/>
<dbReference type="InterPro" id="IPR001845">
    <property type="entry name" value="HTH_ArsR_DNA-bd_dom"/>
</dbReference>
<dbReference type="CDD" id="cd00090">
    <property type="entry name" value="HTH_ARSR"/>
    <property type="match status" value="1"/>
</dbReference>
<dbReference type="InterPro" id="IPR011991">
    <property type="entry name" value="ArsR-like_HTH"/>
</dbReference>
<dbReference type="GO" id="GO:0003700">
    <property type="term" value="F:DNA-binding transcription factor activity"/>
    <property type="evidence" value="ECO:0007669"/>
    <property type="project" value="InterPro"/>
</dbReference>
<dbReference type="InterPro" id="IPR036388">
    <property type="entry name" value="WH-like_DNA-bd_sf"/>
</dbReference>
<reference evidence="3" key="1">
    <citation type="submission" date="2018-07" db="EMBL/GenBank/DDBJ databases">
        <authorList>
            <person name="Peiro R."/>
            <person name="Begona"/>
            <person name="Cbmso G."/>
            <person name="Lopez M."/>
            <person name="Gonzalez S."/>
        </authorList>
    </citation>
    <scope>NUCLEOTIDE SEQUENCE [LARGE SCALE GENOMIC DNA]</scope>
</reference>
<evidence type="ECO:0000313" key="2">
    <source>
        <dbReference type="EMBL" id="SSC66477.1"/>
    </source>
</evidence>
<organism evidence="2 3">
    <name type="scientific">Ciceribacter selenitireducens ATCC BAA-1503</name>
    <dbReference type="NCBI Taxonomy" id="1336235"/>
    <lineage>
        <taxon>Bacteria</taxon>
        <taxon>Pseudomonadati</taxon>
        <taxon>Pseudomonadota</taxon>
        <taxon>Alphaproteobacteria</taxon>
        <taxon>Hyphomicrobiales</taxon>
        <taxon>Rhizobiaceae</taxon>
        <taxon>Ciceribacter</taxon>
    </lineage>
</organism>
<evidence type="ECO:0000259" key="1">
    <source>
        <dbReference type="PROSITE" id="PS50987"/>
    </source>
</evidence>
<protein>
    <recommendedName>
        <fullName evidence="1">HTH arsR-type domain-containing protein</fullName>
    </recommendedName>
</protein>
<proteinExistence type="predicted"/>
<dbReference type="EMBL" id="UEYP01000002">
    <property type="protein sequence ID" value="SSC66477.1"/>
    <property type="molecule type" value="Genomic_DNA"/>
</dbReference>
<name>A0A376AFP6_9HYPH</name>